<dbReference type="SFLD" id="SFLDG01129">
    <property type="entry name" value="C1.5:_HAD__Beta-PGM__Phosphata"/>
    <property type="match status" value="1"/>
</dbReference>
<dbReference type="GO" id="GO:0016787">
    <property type="term" value="F:hydrolase activity"/>
    <property type="evidence" value="ECO:0007669"/>
    <property type="project" value="UniProtKB-KW"/>
</dbReference>
<dbReference type="PRINTS" id="PR00413">
    <property type="entry name" value="HADHALOGNASE"/>
</dbReference>
<evidence type="ECO:0000256" key="4">
    <source>
        <dbReference type="ARBA" id="ARBA00013078"/>
    </source>
</evidence>
<keyword evidence="5" id="KW-0378">Hydrolase</keyword>
<dbReference type="InterPro" id="IPR050155">
    <property type="entry name" value="HAD-like_hydrolase_sf"/>
</dbReference>
<comment type="similarity">
    <text evidence="3">Belongs to the HAD-like hydrolase superfamily. CbbY/CbbZ/Gph/YieH family.</text>
</comment>
<dbReference type="EMBL" id="JBHSLU010000043">
    <property type="protein sequence ID" value="MFC5506460.1"/>
    <property type="molecule type" value="Genomic_DNA"/>
</dbReference>
<comment type="caution">
    <text evidence="5">The sequence shown here is derived from an EMBL/GenBank/DDBJ whole genome shotgun (WGS) entry which is preliminary data.</text>
</comment>
<dbReference type="InterPro" id="IPR023198">
    <property type="entry name" value="PGP-like_dom2"/>
</dbReference>
<protein>
    <recommendedName>
        <fullName evidence="4">phosphoglycolate phosphatase</fullName>
        <ecNumber evidence="4">3.1.3.18</ecNumber>
    </recommendedName>
</protein>
<name>A0ABW0P249_9HYPH</name>
<comment type="catalytic activity">
    <reaction evidence="1">
        <text>2-phosphoglycolate + H2O = glycolate + phosphate</text>
        <dbReference type="Rhea" id="RHEA:14369"/>
        <dbReference type="ChEBI" id="CHEBI:15377"/>
        <dbReference type="ChEBI" id="CHEBI:29805"/>
        <dbReference type="ChEBI" id="CHEBI:43474"/>
        <dbReference type="ChEBI" id="CHEBI:58033"/>
        <dbReference type="EC" id="3.1.3.18"/>
    </reaction>
</comment>
<evidence type="ECO:0000256" key="1">
    <source>
        <dbReference type="ARBA" id="ARBA00000830"/>
    </source>
</evidence>
<dbReference type="InterPro" id="IPR041492">
    <property type="entry name" value="HAD_2"/>
</dbReference>
<dbReference type="PANTHER" id="PTHR43434">
    <property type="entry name" value="PHOSPHOGLYCOLATE PHOSPHATASE"/>
    <property type="match status" value="1"/>
</dbReference>
<dbReference type="PANTHER" id="PTHR43434:SF1">
    <property type="entry name" value="PHOSPHOGLYCOLATE PHOSPHATASE"/>
    <property type="match status" value="1"/>
</dbReference>
<dbReference type="Gene3D" id="1.10.150.240">
    <property type="entry name" value="Putative phosphatase, domain 2"/>
    <property type="match status" value="1"/>
</dbReference>
<dbReference type="InterPro" id="IPR023214">
    <property type="entry name" value="HAD_sf"/>
</dbReference>
<dbReference type="SUPFAM" id="SSF56784">
    <property type="entry name" value="HAD-like"/>
    <property type="match status" value="1"/>
</dbReference>
<evidence type="ECO:0000256" key="2">
    <source>
        <dbReference type="ARBA" id="ARBA00004818"/>
    </source>
</evidence>
<evidence type="ECO:0000256" key="3">
    <source>
        <dbReference type="ARBA" id="ARBA00006171"/>
    </source>
</evidence>
<organism evidence="5 6">
    <name type="scientific">Bosea massiliensis</name>
    <dbReference type="NCBI Taxonomy" id="151419"/>
    <lineage>
        <taxon>Bacteria</taxon>
        <taxon>Pseudomonadati</taxon>
        <taxon>Pseudomonadota</taxon>
        <taxon>Alphaproteobacteria</taxon>
        <taxon>Hyphomicrobiales</taxon>
        <taxon>Boseaceae</taxon>
        <taxon>Bosea</taxon>
    </lineage>
</organism>
<accession>A0ABW0P249</accession>
<dbReference type="Proteomes" id="UP001596060">
    <property type="component" value="Unassembled WGS sequence"/>
</dbReference>
<dbReference type="Gene3D" id="3.40.50.1000">
    <property type="entry name" value="HAD superfamily/HAD-like"/>
    <property type="match status" value="1"/>
</dbReference>
<dbReference type="NCBIfam" id="TIGR01549">
    <property type="entry name" value="HAD-SF-IA-v1"/>
    <property type="match status" value="1"/>
</dbReference>
<dbReference type="SFLD" id="SFLDS00003">
    <property type="entry name" value="Haloacid_Dehalogenase"/>
    <property type="match status" value="1"/>
</dbReference>
<reference evidence="6" key="1">
    <citation type="journal article" date="2019" name="Int. J. Syst. Evol. Microbiol.">
        <title>The Global Catalogue of Microorganisms (GCM) 10K type strain sequencing project: providing services to taxonomists for standard genome sequencing and annotation.</title>
        <authorList>
            <consortium name="The Broad Institute Genomics Platform"/>
            <consortium name="The Broad Institute Genome Sequencing Center for Infectious Disease"/>
            <person name="Wu L."/>
            <person name="Ma J."/>
        </authorList>
    </citation>
    <scope>NUCLEOTIDE SEQUENCE [LARGE SCALE GENOMIC DNA]</scope>
    <source>
        <strain evidence="6">CCUG 43117</strain>
    </source>
</reference>
<comment type="pathway">
    <text evidence="2">Organic acid metabolism; glycolate biosynthesis; glycolate from 2-phosphoglycolate: step 1/1.</text>
</comment>
<proteinExistence type="inferred from homology"/>
<dbReference type="EC" id="3.1.3.18" evidence="4"/>
<keyword evidence="6" id="KW-1185">Reference proteome</keyword>
<evidence type="ECO:0000313" key="5">
    <source>
        <dbReference type="EMBL" id="MFC5506460.1"/>
    </source>
</evidence>
<gene>
    <name evidence="5" type="ORF">ACFPN9_14470</name>
</gene>
<dbReference type="InterPro" id="IPR036412">
    <property type="entry name" value="HAD-like_sf"/>
</dbReference>
<sequence length="227" mass="24505">MKYRHKPRSKLGAVIFDLDGTLVDSAADIASSLNHALSCEGLATVPLANVRTMIGDGVAALVRKAIDHQGAAVDPDRCNRVTERFMTFAHSVPVNASTLYPGTENLLRRLRRDGVRLGVCTNKPHDLAGRVLQMLGAAEIIDGWIGGGHFAMKPDPSSLLAVIEELGATPDATVYVGDMRVDYLTALNADTAFIGVNFGAWRYDLPDMDKPCVVMSMEELRKGLVAE</sequence>
<dbReference type="InterPro" id="IPR006439">
    <property type="entry name" value="HAD-SF_hydro_IA"/>
</dbReference>
<evidence type="ECO:0000313" key="6">
    <source>
        <dbReference type="Proteomes" id="UP001596060"/>
    </source>
</evidence>
<dbReference type="RefSeq" id="WP_068078398.1">
    <property type="nucleotide sequence ID" value="NZ_JBHSLU010000043.1"/>
</dbReference>
<dbReference type="Pfam" id="PF13419">
    <property type="entry name" value="HAD_2"/>
    <property type="match status" value="1"/>
</dbReference>